<keyword evidence="1" id="KW-0732">Signal</keyword>
<evidence type="ECO:0000256" key="1">
    <source>
        <dbReference type="SAM" id="SignalP"/>
    </source>
</evidence>
<dbReference type="EMBL" id="JAKUCV010006760">
    <property type="protein sequence ID" value="KAJ4826026.1"/>
    <property type="molecule type" value="Genomic_DNA"/>
</dbReference>
<name>A0A9Q0F948_9ROSI</name>
<proteinExistence type="predicted"/>
<evidence type="ECO:0000313" key="2">
    <source>
        <dbReference type="EMBL" id="KAJ4826026.1"/>
    </source>
</evidence>
<evidence type="ECO:0000313" key="3">
    <source>
        <dbReference type="Proteomes" id="UP001141552"/>
    </source>
</evidence>
<feature type="non-terminal residue" evidence="2">
    <location>
        <position position="42"/>
    </location>
</feature>
<gene>
    <name evidence="2" type="ORF">Tsubulata_046846</name>
</gene>
<dbReference type="AlphaFoldDB" id="A0A9Q0F948"/>
<reference evidence="2" key="2">
    <citation type="journal article" date="2023" name="Plants (Basel)">
        <title>Annotation of the Turnera subulata (Passifloraceae) Draft Genome Reveals the S-Locus Evolved after the Divergence of Turneroideae from Passifloroideae in a Stepwise Manner.</title>
        <authorList>
            <person name="Henning P.M."/>
            <person name="Roalson E.H."/>
            <person name="Mir W."/>
            <person name="McCubbin A.G."/>
            <person name="Shore J.S."/>
        </authorList>
    </citation>
    <scope>NUCLEOTIDE SEQUENCE</scope>
    <source>
        <strain evidence="2">F60SS</strain>
    </source>
</reference>
<sequence length="42" mass="4566">PANSQSFVPLTLVSLSPLTLIATRFLEVKKACGNNKWDDGAY</sequence>
<keyword evidence="3" id="KW-1185">Reference proteome</keyword>
<dbReference type="Proteomes" id="UP001141552">
    <property type="component" value="Unassembled WGS sequence"/>
</dbReference>
<organism evidence="2 3">
    <name type="scientific">Turnera subulata</name>
    <dbReference type="NCBI Taxonomy" id="218843"/>
    <lineage>
        <taxon>Eukaryota</taxon>
        <taxon>Viridiplantae</taxon>
        <taxon>Streptophyta</taxon>
        <taxon>Embryophyta</taxon>
        <taxon>Tracheophyta</taxon>
        <taxon>Spermatophyta</taxon>
        <taxon>Magnoliopsida</taxon>
        <taxon>eudicotyledons</taxon>
        <taxon>Gunneridae</taxon>
        <taxon>Pentapetalae</taxon>
        <taxon>rosids</taxon>
        <taxon>fabids</taxon>
        <taxon>Malpighiales</taxon>
        <taxon>Passifloraceae</taxon>
        <taxon>Turnera</taxon>
    </lineage>
</organism>
<protein>
    <submittedName>
        <fullName evidence="2">Uncharacterized protein</fullName>
    </submittedName>
</protein>
<feature type="signal peptide" evidence="1">
    <location>
        <begin position="1"/>
        <end position="21"/>
    </location>
</feature>
<feature type="chain" id="PRO_5040480553" evidence="1">
    <location>
        <begin position="22"/>
        <end position="42"/>
    </location>
</feature>
<comment type="caution">
    <text evidence="2">The sequence shown here is derived from an EMBL/GenBank/DDBJ whole genome shotgun (WGS) entry which is preliminary data.</text>
</comment>
<reference evidence="2" key="1">
    <citation type="submission" date="2022-02" db="EMBL/GenBank/DDBJ databases">
        <authorList>
            <person name="Henning P.M."/>
            <person name="McCubbin A.G."/>
            <person name="Shore J.S."/>
        </authorList>
    </citation>
    <scope>NUCLEOTIDE SEQUENCE</scope>
    <source>
        <strain evidence="2">F60SS</strain>
        <tissue evidence="2">Leaves</tissue>
    </source>
</reference>
<accession>A0A9Q0F948</accession>